<name>A0A1G5B5K2_9FLAO</name>
<evidence type="ECO:0000256" key="1">
    <source>
        <dbReference type="SAM" id="SignalP"/>
    </source>
</evidence>
<dbReference type="Proteomes" id="UP000199354">
    <property type="component" value="Unassembled WGS sequence"/>
</dbReference>
<keyword evidence="3" id="KW-1185">Reference proteome</keyword>
<evidence type="ECO:0000313" key="3">
    <source>
        <dbReference type="Proteomes" id="UP000199354"/>
    </source>
</evidence>
<proteinExistence type="predicted"/>
<keyword evidence="1" id="KW-0732">Signal</keyword>
<organism evidence="2 3">
    <name type="scientific">Flavobacterium caeni</name>
    <dbReference type="NCBI Taxonomy" id="490189"/>
    <lineage>
        <taxon>Bacteria</taxon>
        <taxon>Pseudomonadati</taxon>
        <taxon>Bacteroidota</taxon>
        <taxon>Flavobacteriia</taxon>
        <taxon>Flavobacteriales</taxon>
        <taxon>Flavobacteriaceae</taxon>
        <taxon>Flavobacterium</taxon>
    </lineage>
</organism>
<reference evidence="2 3" key="1">
    <citation type="submission" date="2016-10" db="EMBL/GenBank/DDBJ databases">
        <authorList>
            <person name="de Groot N.N."/>
        </authorList>
    </citation>
    <scope>NUCLEOTIDE SEQUENCE [LARGE SCALE GENOMIC DNA]</scope>
    <source>
        <strain evidence="2 3">CGMCC 1.7031</strain>
    </source>
</reference>
<feature type="signal peptide" evidence="1">
    <location>
        <begin position="1"/>
        <end position="21"/>
    </location>
</feature>
<evidence type="ECO:0000313" key="2">
    <source>
        <dbReference type="EMBL" id="SCX85310.1"/>
    </source>
</evidence>
<protein>
    <recommendedName>
        <fullName evidence="4">Kazal-like domain-containing protein</fullName>
    </recommendedName>
</protein>
<dbReference type="EMBL" id="FMVF01000002">
    <property type="protein sequence ID" value="SCX85310.1"/>
    <property type="molecule type" value="Genomic_DNA"/>
</dbReference>
<sequence length="473" mass="51148">MKTIKLILCFALLAVAGFSCTDSDPVSTATPTPQESVAVRTAFNEIKQANAAGRPEGRTANDPFCFEFIYPLTVQYNNGMVVTVNSFSGLLDIVLSETANQYVVGIAFPFSVQYQGAVTVIESEAEFTALLVSCGYNTLNNDLWYSYCFDLVFPIAIQQNGQTIVVETLEQFAAYVNTPTGGIVDIVFPISAYYEGQQITIANLYELYELINNCEDCACTYEYAPVCVQTATGILQFGNLCHALCSGYTQNDLVPCDGPDPCISNLTVTTGDCDNTGGSYQIVIDFDHTADVNGYFNVLVGSLTAVSYPLSGLPLTLNVPYSQNTAGYLTVNIIGTNCTASQQWSAPDCTCICTAVFDPVCVTDTVGNIQQLPNACEALCAGYTPADFVPCISTTYNFGALLGTCFSIALPVQIQHQGQLITADSNGQILQYWFPAQGPMPAFHYPITVTFDNTVQIVQNQSHFESLIETHCD</sequence>
<dbReference type="PROSITE" id="PS51257">
    <property type="entry name" value="PROKAR_LIPOPROTEIN"/>
    <property type="match status" value="1"/>
</dbReference>
<dbReference type="OrthoDB" id="1199198at2"/>
<dbReference type="STRING" id="490189.SAMN02927903_00257"/>
<dbReference type="AlphaFoldDB" id="A0A1G5B5K2"/>
<gene>
    <name evidence="2" type="ORF">SAMN02927903_00257</name>
</gene>
<dbReference type="RefSeq" id="WP_091140374.1">
    <property type="nucleotide sequence ID" value="NZ_FMVF01000002.1"/>
</dbReference>
<feature type="chain" id="PRO_5011786395" description="Kazal-like domain-containing protein" evidence="1">
    <location>
        <begin position="22"/>
        <end position="473"/>
    </location>
</feature>
<evidence type="ECO:0008006" key="4">
    <source>
        <dbReference type="Google" id="ProtNLM"/>
    </source>
</evidence>
<accession>A0A1G5B5K2</accession>